<dbReference type="Pfam" id="PF12440">
    <property type="entry name" value="MAGE_N"/>
    <property type="match status" value="1"/>
</dbReference>
<gene>
    <name evidence="4" type="primary">LOC101671863</name>
</gene>
<sequence>MPVGRRNELRKLEEAPQDPREAQRLADAELYEASGFEEALSLSSSPSSPSSSPSSSSSFSSFFSSCSSHLSVSSSSSSSSYFVLFPNTPEEESAAGGSSPPQSPQRAFPAPSAMEASPWSLSEDSSSSAMEEGSGTGGEPGVAEPVLHAALHVRAVSLVGFLLQKFRTKQPTSQAEMLAIVGEDEQDAFPGILGQASECMRLVFGVEVKEVDPSEHSYVLVTVLGLTCDAMLSGEQGLPKTGLLVVLLGVILLEGDRAPEEVVWEALGVMGVYAGEEHIIFGEPRELLTNVWVQEGYLEYQQVPGGDPARYEFLWGPRAHMETSRVQVLEYLLRVYPGLPVSSLVPSEEAVSHEEEGA</sequence>
<protein>
    <submittedName>
        <fullName evidence="4">Melanoma-associated antigen 8-like</fullName>
    </submittedName>
</protein>
<dbReference type="InterPro" id="IPR002190">
    <property type="entry name" value="MHD_dom"/>
</dbReference>
<evidence type="ECO:0000313" key="3">
    <source>
        <dbReference type="Proteomes" id="UP000000715"/>
    </source>
</evidence>
<feature type="region of interest" description="Disordered" evidence="1">
    <location>
        <begin position="1"/>
        <end position="23"/>
    </location>
</feature>
<feature type="domain" description="MAGE" evidence="2">
    <location>
        <begin position="151"/>
        <end position="350"/>
    </location>
</feature>
<dbReference type="SMART" id="SM01373">
    <property type="entry name" value="MAGE"/>
    <property type="match status" value="1"/>
</dbReference>
<dbReference type="PROSITE" id="PS50838">
    <property type="entry name" value="MAGE"/>
    <property type="match status" value="1"/>
</dbReference>
<accession>A0A8U0RF36</accession>
<dbReference type="AlphaFoldDB" id="A0A8U0RF36"/>
<evidence type="ECO:0000259" key="2">
    <source>
        <dbReference type="PROSITE" id="PS50838"/>
    </source>
</evidence>
<feature type="compositionally biased region" description="Low complexity" evidence="1">
    <location>
        <begin position="117"/>
        <end position="133"/>
    </location>
</feature>
<dbReference type="Gene3D" id="1.10.10.1200">
    <property type="entry name" value="MAGE homology domain, winged helix WH1 motif"/>
    <property type="match status" value="1"/>
</dbReference>
<feature type="region of interest" description="Disordered" evidence="1">
    <location>
        <begin position="90"/>
        <end position="142"/>
    </location>
</feature>
<dbReference type="GO" id="GO:0005634">
    <property type="term" value="C:nucleus"/>
    <property type="evidence" value="ECO:0007669"/>
    <property type="project" value="TreeGrafter"/>
</dbReference>
<dbReference type="FunFam" id="1.10.10.1200:FF:000007">
    <property type="entry name" value="Melanoma-associated antigen C2"/>
    <property type="match status" value="1"/>
</dbReference>
<name>A0A8U0RF36_MUSPF</name>
<dbReference type="FunFam" id="1.10.10.1210:FF:000001">
    <property type="entry name" value="melanoma-associated antigen D1"/>
    <property type="match status" value="1"/>
</dbReference>
<evidence type="ECO:0000313" key="4">
    <source>
        <dbReference type="RefSeq" id="XP_044924021.1"/>
    </source>
</evidence>
<dbReference type="InterPro" id="IPR041898">
    <property type="entry name" value="MAGE_WH1"/>
</dbReference>
<proteinExistence type="predicted"/>
<dbReference type="SMART" id="SM01392">
    <property type="entry name" value="MAGE_N"/>
    <property type="match status" value="1"/>
</dbReference>
<organism evidence="3 4">
    <name type="scientific">Mustela putorius furo</name>
    <name type="common">European domestic ferret</name>
    <name type="synonym">Mustela furo</name>
    <dbReference type="NCBI Taxonomy" id="9669"/>
    <lineage>
        <taxon>Eukaryota</taxon>
        <taxon>Metazoa</taxon>
        <taxon>Chordata</taxon>
        <taxon>Craniata</taxon>
        <taxon>Vertebrata</taxon>
        <taxon>Euteleostomi</taxon>
        <taxon>Mammalia</taxon>
        <taxon>Eutheria</taxon>
        <taxon>Laurasiatheria</taxon>
        <taxon>Carnivora</taxon>
        <taxon>Caniformia</taxon>
        <taxon>Musteloidea</taxon>
        <taxon>Mustelidae</taxon>
        <taxon>Mustelinae</taxon>
        <taxon>Mustela</taxon>
    </lineage>
</organism>
<keyword evidence="3" id="KW-1185">Reference proteome</keyword>
<dbReference type="InterPro" id="IPR041899">
    <property type="entry name" value="MAGE_WH2"/>
</dbReference>
<dbReference type="OrthoDB" id="9750141at2759"/>
<dbReference type="PANTHER" id="PTHR11736:SF81">
    <property type="entry name" value="MAGE DOMAIN-CONTAINING PROTEIN"/>
    <property type="match status" value="1"/>
</dbReference>
<feature type="compositionally biased region" description="Low complexity" evidence="1">
    <location>
        <begin position="40"/>
        <end position="78"/>
    </location>
</feature>
<dbReference type="GO" id="GO:0000122">
    <property type="term" value="P:negative regulation of transcription by RNA polymerase II"/>
    <property type="evidence" value="ECO:0007669"/>
    <property type="project" value="TreeGrafter"/>
</dbReference>
<dbReference type="Pfam" id="PF01454">
    <property type="entry name" value="MAGE"/>
    <property type="match status" value="1"/>
</dbReference>
<dbReference type="RefSeq" id="XP_044924021.1">
    <property type="nucleotide sequence ID" value="XM_045068086.1"/>
</dbReference>
<reference evidence="4" key="1">
    <citation type="submission" date="2025-08" db="UniProtKB">
        <authorList>
            <consortium name="RefSeq"/>
        </authorList>
    </citation>
    <scope>IDENTIFICATION</scope>
    <source>
        <tissue evidence="4">Brain</tissue>
    </source>
</reference>
<dbReference type="Gene3D" id="1.10.10.1210">
    <property type="entry name" value="MAGE homology domain, winged helix WH2 motif"/>
    <property type="match status" value="1"/>
</dbReference>
<dbReference type="Proteomes" id="UP000000715">
    <property type="component" value="Unplaced"/>
</dbReference>
<dbReference type="GeneID" id="101671863"/>
<feature type="region of interest" description="Disordered" evidence="1">
    <location>
        <begin position="36"/>
        <end position="78"/>
    </location>
</feature>
<dbReference type="PANTHER" id="PTHR11736">
    <property type="entry name" value="MELANOMA-ASSOCIATED ANTIGEN MAGE ANTIGEN"/>
    <property type="match status" value="1"/>
</dbReference>
<dbReference type="InterPro" id="IPR021072">
    <property type="entry name" value="MAGE_N"/>
</dbReference>
<evidence type="ECO:0000256" key="1">
    <source>
        <dbReference type="SAM" id="MobiDB-lite"/>
    </source>
</evidence>
<dbReference type="InterPro" id="IPR037445">
    <property type="entry name" value="MAGE"/>
</dbReference>